<proteinExistence type="predicted"/>
<comment type="caution">
    <text evidence="4">The sequence shown here is derived from an EMBL/GenBank/DDBJ whole genome shotgun (WGS) entry which is preliminary data.</text>
</comment>
<gene>
    <name evidence="4" type="primary">fimA_5</name>
    <name evidence="4" type="ORF">WG78_19285</name>
</gene>
<evidence type="ECO:0000313" key="5">
    <source>
        <dbReference type="Proteomes" id="UP000037939"/>
    </source>
</evidence>
<evidence type="ECO:0000256" key="2">
    <source>
        <dbReference type="SAM" id="SignalP"/>
    </source>
</evidence>
<dbReference type="GO" id="GO:0009289">
    <property type="term" value="C:pilus"/>
    <property type="evidence" value="ECO:0007669"/>
    <property type="project" value="InterPro"/>
</dbReference>
<dbReference type="SUPFAM" id="SSF49401">
    <property type="entry name" value="Bacterial adhesins"/>
    <property type="match status" value="1"/>
</dbReference>
<dbReference type="Pfam" id="PF00419">
    <property type="entry name" value="Fimbrial"/>
    <property type="match status" value="1"/>
</dbReference>
<dbReference type="InterPro" id="IPR050263">
    <property type="entry name" value="Bact_Fimbrial_Adh_Pro"/>
</dbReference>
<sequence length="174" mass="18222">MKKKFERVAQSAIAIAALCVSGYGFAFDGTVNFKGSVVDSACSVSVATQNQNVEFGAVAKSGFTGVNTGTAMKKFPITLENCSIVTYKKVTVRFDGVQDGDYLKLTEEADKATGVAVQLLNPDGTPLALGYDSAVSTLVAGTNTINYAARYVQNAAAVTVGFANAQAQFTVTYQ</sequence>
<dbReference type="AlphaFoldDB" id="A0A0N0GLE8"/>
<keyword evidence="5" id="KW-1185">Reference proteome</keyword>
<evidence type="ECO:0000259" key="3">
    <source>
        <dbReference type="Pfam" id="PF00419"/>
    </source>
</evidence>
<protein>
    <submittedName>
        <fullName evidence="4">Type-1 fimbrial protein, A chain</fullName>
    </submittedName>
</protein>
<dbReference type="RefSeq" id="WP_053939442.1">
    <property type="nucleotide sequence ID" value="NZ_LAQT01000035.1"/>
</dbReference>
<dbReference type="OrthoDB" id="6522787at2"/>
<dbReference type="GO" id="GO:0043709">
    <property type="term" value="P:cell adhesion involved in single-species biofilm formation"/>
    <property type="evidence" value="ECO:0007669"/>
    <property type="project" value="TreeGrafter"/>
</dbReference>
<feature type="domain" description="Fimbrial-type adhesion" evidence="3">
    <location>
        <begin position="32"/>
        <end position="174"/>
    </location>
</feature>
<dbReference type="STRING" id="857265.WG78_19285"/>
<keyword evidence="1 2" id="KW-0732">Signal</keyword>
<evidence type="ECO:0000313" key="4">
    <source>
        <dbReference type="EMBL" id="KPC49789.1"/>
    </source>
</evidence>
<accession>A0A0N0GLE8</accession>
<dbReference type="Proteomes" id="UP000037939">
    <property type="component" value="Unassembled WGS sequence"/>
</dbReference>
<dbReference type="InterPro" id="IPR000259">
    <property type="entry name" value="Adhesion_dom_fimbrial"/>
</dbReference>
<dbReference type="InterPro" id="IPR036937">
    <property type="entry name" value="Adhesion_dom_fimbrial_sf"/>
</dbReference>
<dbReference type="Gene3D" id="2.60.40.1090">
    <property type="entry name" value="Fimbrial-type adhesion domain"/>
    <property type="match status" value="1"/>
</dbReference>
<dbReference type="PANTHER" id="PTHR33420">
    <property type="entry name" value="FIMBRIAL SUBUNIT ELFA-RELATED"/>
    <property type="match status" value="1"/>
</dbReference>
<feature type="chain" id="PRO_5005849631" evidence="2">
    <location>
        <begin position="27"/>
        <end position="174"/>
    </location>
</feature>
<reference evidence="4 5" key="1">
    <citation type="submission" date="2015-07" db="EMBL/GenBank/DDBJ databases">
        <title>Draft genome sequence of the Amantichitinum ursilacus IGB-41, a new chitin-degrading bacterium.</title>
        <authorList>
            <person name="Kirstahler P."/>
            <person name="Guenther M."/>
            <person name="Grumaz C."/>
            <person name="Rupp S."/>
            <person name="Zibek S."/>
            <person name="Sohn K."/>
        </authorList>
    </citation>
    <scope>NUCLEOTIDE SEQUENCE [LARGE SCALE GENOMIC DNA]</scope>
    <source>
        <strain evidence="4 5">IGB-41</strain>
    </source>
</reference>
<feature type="signal peptide" evidence="2">
    <location>
        <begin position="1"/>
        <end position="26"/>
    </location>
</feature>
<evidence type="ECO:0000256" key="1">
    <source>
        <dbReference type="ARBA" id="ARBA00022729"/>
    </source>
</evidence>
<organism evidence="4 5">
    <name type="scientific">Amantichitinum ursilacus</name>
    <dbReference type="NCBI Taxonomy" id="857265"/>
    <lineage>
        <taxon>Bacteria</taxon>
        <taxon>Pseudomonadati</taxon>
        <taxon>Pseudomonadota</taxon>
        <taxon>Betaproteobacteria</taxon>
        <taxon>Neisseriales</taxon>
        <taxon>Chitinibacteraceae</taxon>
        <taxon>Amantichitinum</taxon>
    </lineage>
</organism>
<name>A0A0N0GLE8_9NEIS</name>
<dbReference type="EMBL" id="LAQT01000035">
    <property type="protein sequence ID" value="KPC49789.1"/>
    <property type="molecule type" value="Genomic_DNA"/>
</dbReference>
<dbReference type="InterPro" id="IPR008966">
    <property type="entry name" value="Adhesion_dom_sf"/>
</dbReference>
<dbReference type="PANTHER" id="PTHR33420:SF3">
    <property type="entry name" value="FIMBRIAL SUBUNIT ELFA"/>
    <property type="match status" value="1"/>
</dbReference>